<evidence type="ECO:0000256" key="1">
    <source>
        <dbReference type="SAM" id="MobiDB-lite"/>
    </source>
</evidence>
<keyword evidence="2" id="KW-0472">Membrane</keyword>
<evidence type="ECO:0000313" key="3">
    <source>
        <dbReference type="Proteomes" id="UP000694864"/>
    </source>
</evidence>
<evidence type="ECO:0000313" key="4">
    <source>
        <dbReference type="RefSeq" id="XP_010468675.1"/>
    </source>
</evidence>
<dbReference type="Proteomes" id="UP000694864">
    <property type="component" value="Chromosome 15"/>
</dbReference>
<sequence>MGHDYSYSQPDSSDQADVYSDDTDDREIAALIRMDEAESTRENDQAMQYPPQPEVEFGFPKVCYCGGQPLLSSSYNRRYYTCGNVDDGEMHIHKWWDVAVMEEMDRQCQVLSEKVDCLTLAGDYDSHISNETEQKILMLEKAVIELRKTRNKIRNGPELIIVIAIVVFLICMLVMSMKL</sequence>
<protein>
    <submittedName>
        <fullName evidence="4">Uncharacterized protein LOC104748779</fullName>
    </submittedName>
</protein>
<reference evidence="3" key="1">
    <citation type="journal article" date="2014" name="Nat. Commun.">
        <title>The emerging biofuel crop Camelina sativa retains a highly undifferentiated hexaploid genome structure.</title>
        <authorList>
            <person name="Kagale S."/>
            <person name="Koh C."/>
            <person name="Nixon J."/>
            <person name="Bollina V."/>
            <person name="Clarke W.E."/>
            <person name="Tuteja R."/>
            <person name="Spillane C."/>
            <person name="Robinson S.J."/>
            <person name="Links M.G."/>
            <person name="Clarke C."/>
            <person name="Higgins E.E."/>
            <person name="Huebert T."/>
            <person name="Sharpe A.G."/>
            <person name="Parkin I.A."/>
        </authorList>
    </citation>
    <scope>NUCLEOTIDE SEQUENCE [LARGE SCALE GENOMIC DNA]</scope>
    <source>
        <strain evidence="3">cv. DH55</strain>
    </source>
</reference>
<accession>A0ABM0WBL1</accession>
<evidence type="ECO:0000256" key="2">
    <source>
        <dbReference type="SAM" id="Phobius"/>
    </source>
</evidence>
<reference evidence="4" key="2">
    <citation type="submission" date="2025-08" db="UniProtKB">
        <authorList>
            <consortium name="RefSeq"/>
        </authorList>
    </citation>
    <scope>IDENTIFICATION</scope>
    <source>
        <tissue evidence="4">Leaf</tissue>
    </source>
</reference>
<feature type="region of interest" description="Disordered" evidence="1">
    <location>
        <begin position="1"/>
        <end position="24"/>
    </location>
</feature>
<keyword evidence="2" id="KW-0812">Transmembrane</keyword>
<name>A0ABM0WBL1_CAMSA</name>
<dbReference type="RefSeq" id="XP_010468675.1">
    <property type="nucleotide sequence ID" value="XM_010470373.2"/>
</dbReference>
<keyword evidence="2" id="KW-1133">Transmembrane helix</keyword>
<gene>
    <name evidence="4" type="primary">LOC104748779</name>
</gene>
<dbReference type="GeneID" id="104748779"/>
<keyword evidence="3" id="KW-1185">Reference proteome</keyword>
<proteinExistence type="predicted"/>
<feature type="transmembrane region" description="Helical" evidence="2">
    <location>
        <begin position="159"/>
        <end position="177"/>
    </location>
</feature>
<feature type="compositionally biased region" description="Low complexity" evidence="1">
    <location>
        <begin position="1"/>
        <end position="17"/>
    </location>
</feature>
<organism evidence="3 4">
    <name type="scientific">Camelina sativa</name>
    <name type="common">False flax</name>
    <name type="synonym">Myagrum sativum</name>
    <dbReference type="NCBI Taxonomy" id="90675"/>
    <lineage>
        <taxon>Eukaryota</taxon>
        <taxon>Viridiplantae</taxon>
        <taxon>Streptophyta</taxon>
        <taxon>Embryophyta</taxon>
        <taxon>Tracheophyta</taxon>
        <taxon>Spermatophyta</taxon>
        <taxon>Magnoliopsida</taxon>
        <taxon>eudicotyledons</taxon>
        <taxon>Gunneridae</taxon>
        <taxon>Pentapetalae</taxon>
        <taxon>rosids</taxon>
        <taxon>malvids</taxon>
        <taxon>Brassicales</taxon>
        <taxon>Brassicaceae</taxon>
        <taxon>Camelineae</taxon>
        <taxon>Camelina</taxon>
    </lineage>
</organism>